<name>A0AC61NQW2_9BACT</name>
<accession>A0AC61NQW2</accession>
<evidence type="ECO:0000313" key="2">
    <source>
        <dbReference type="Proteomes" id="UP000826212"/>
    </source>
</evidence>
<dbReference type="Proteomes" id="UP000826212">
    <property type="component" value="Chromosome"/>
</dbReference>
<organism evidence="1 2">
    <name type="scientific">Halosquirtibacter laminarini</name>
    <dbReference type="NCBI Taxonomy" id="3374600"/>
    <lineage>
        <taxon>Bacteria</taxon>
        <taxon>Pseudomonadati</taxon>
        <taxon>Bacteroidota</taxon>
        <taxon>Bacteroidia</taxon>
        <taxon>Marinilabiliales</taxon>
        <taxon>Prolixibacteraceae</taxon>
        <taxon>Halosquirtibacter</taxon>
    </lineage>
</organism>
<dbReference type="EMBL" id="CP081303">
    <property type="protein sequence ID" value="QZE13329.1"/>
    <property type="molecule type" value="Genomic_DNA"/>
</dbReference>
<protein>
    <submittedName>
        <fullName evidence="1">MBL fold metallo-hydrolase</fullName>
    </submittedName>
</protein>
<proteinExistence type="predicted"/>
<evidence type="ECO:0000313" key="1">
    <source>
        <dbReference type="EMBL" id="QZE13329.1"/>
    </source>
</evidence>
<sequence length="276" mass="31650">MRIRKIECGNFKCDGGALFGVIPKALWTKYYPCDEMNRCNLTMRNLLVEVEEKKILIDVGSGMNFSDRYIRNNGVNASSHLLNSLKSIGVSPDEITDILLTHLHWDHCCGAFDFGDGTHRELFSNATYHVSDKQWINAHANNPRESAAYHFEDLDLMEQSGRLNLLSNGAQPWEFLELFYMDGHTPGQIIPVIHHEEQSVVFAADFIPTMSHIPQLWIASYDLFPIDAMNEKIDFISMAYQKKWVLFFQHDYYNESAKIVSQSSSFKGEPFNTIVQ</sequence>
<gene>
    <name evidence="1" type="ORF">K4L44_12125</name>
</gene>
<reference evidence="1" key="1">
    <citation type="submission" date="2021-08" db="EMBL/GenBank/DDBJ databases">
        <title>Novel anaerobic bacterium isolated from sea squirt in East Sea, Republic of Korea.</title>
        <authorList>
            <person name="Nguyen T.H."/>
            <person name="Li Z."/>
            <person name="Lee Y.-J."/>
            <person name="Ko J."/>
            <person name="Kim S.-G."/>
        </authorList>
    </citation>
    <scope>NUCLEOTIDE SEQUENCE</scope>
    <source>
        <strain evidence="1">KCTC 25031</strain>
    </source>
</reference>
<keyword evidence="2" id="KW-1185">Reference proteome</keyword>